<protein>
    <submittedName>
        <fullName evidence="1">RWD-domain-containing protein</fullName>
    </submittedName>
</protein>
<organism evidence="1">
    <name type="scientific">Sylvanvirus sp</name>
    <dbReference type="NCBI Taxonomy" id="2487774"/>
    <lineage>
        <taxon>Viruses</taxon>
    </lineage>
</organism>
<dbReference type="SUPFAM" id="SSF57850">
    <property type="entry name" value="RING/U-box"/>
    <property type="match status" value="1"/>
</dbReference>
<gene>
    <name evidence="1" type="ORF">Sylvanvirus15_10</name>
</gene>
<dbReference type="Pfam" id="PF22191">
    <property type="entry name" value="IBR_1"/>
    <property type="match status" value="1"/>
</dbReference>
<evidence type="ECO:0000313" key="1">
    <source>
        <dbReference type="EMBL" id="AYV86948.1"/>
    </source>
</evidence>
<reference evidence="1" key="1">
    <citation type="submission" date="2018-10" db="EMBL/GenBank/DDBJ databases">
        <title>Hidden diversity of soil giant viruses.</title>
        <authorList>
            <person name="Schulz F."/>
            <person name="Alteio L."/>
            <person name="Goudeau D."/>
            <person name="Ryan E.M."/>
            <person name="Malmstrom R.R."/>
            <person name="Blanchard J."/>
            <person name="Woyke T."/>
        </authorList>
    </citation>
    <scope>NUCLEOTIDE SEQUENCE</scope>
    <source>
        <strain evidence="1">SYV1</strain>
    </source>
</reference>
<dbReference type="EMBL" id="MK072521">
    <property type="protein sequence ID" value="AYV86948.1"/>
    <property type="molecule type" value="Genomic_DNA"/>
</dbReference>
<name>A0A3G5AIG8_9VIRU</name>
<accession>A0A3G5AIG8</accession>
<sequence>MSKTWDELHPKRRIKKKLLLDQTLKAGAVFLDDEKSIQACVKCQVPIQKTGGCNYLRCSQCLVEFCWACSLPKSICHNKSHNSHS</sequence>
<dbReference type="Gene3D" id="1.20.120.1750">
    <property type="match status" value="1"/>
</dbReference>
<dbReference type="CDD" id="cd20336">
    <property type="entry name" value="Rcat_RBR"/>
    <property type="match status" value="1"/>
</dbReference>
<proteinExistence type="predicted"/>